<comment type="catalytic activity">
    <reaction evidence="8">
        <text>13-octadecanoyloxy-octadecanoate + H2O = 13-hydroxy-octadecanoate + octadecanoate + H(+)</text>
        <dbReference type="Rhea" id="RHEA:52084"/>
        <dbReference type="ChEBI" id="CHEBI:15377"/>
        <dbReference type="ChEBI" id="CHEBI:15378"/>
        <dbReference type="ChEBI" id="CHEBI:25629"/>
        <dbReference type="ChEBI" id="CHEBI:136304"/>
        <dbReference type="ChEBI" id="CHEBI:136335"/>
    </reaction>
    <physiologicalReaction direction="left-to-right" evidence="8">
        <dbReference type="Rhea" id="RHEA:52085"/>
    </physiologicalReaction>
</comment>
<comment type="subcellular location">
    <subcellularLocation>
        <location evidence="2">Endomembrane system</location>
        <topology evidence="2">Multi-pass membrane protein</topology>
    </subcellularLocation>
</comment>
<evidence type="ECO:0000256" key="1">
    <source>
        <dbReference type="ARBA" id="ARBA00000923"/>
    </source>
</evidence>
<evidence type="ECO:0000256" key="11">
    <source>
        <dbReference type="ARBA" id="ARBA00048701"/>
    </source>
</evidence>
<feature type="transmembrane region" description="Helical" evidence="17">
    <location>
        <begin position="163"/>
        <end position="187"/>
    </location>
</feature>
<gene>
    <name evidence="18" type="ORF">PHAECO_LOCUS12021</name>
</gene>
<comment type="catalytic activity">
    <reaction evidence="16">
        <text>12-(9Z-hexadecenoyloxy)-octadecanoate + H2O = 12-hydroxyoctadecanoate + (9Z)-hexadecenoate + H(+)</text>
        <dbReference type="Rhea" id="RHEA:52072"/>
        <dbReference type="ChEBI" id="CHEBI:15377"/>
        <dbReference type="ChEBI" id="CHEBI:15378"/>
        <dbReference type="ChEBI" id="CHEBI:32372"/>
        <dbReference type="ChEBI" id="CHEBI:84201"/>
        <dbReference type="ChEBI" id="CHEBI:136312"/>
    </reaction>
    <physiologicalReaction direction="left-to-right" evidence="16">
        <dbReference type="Rhea" id="RHEA:52073"/>
    </physiologicalReaction>
</comment>
<dbReference type="OrthoDB" id="1898221at2759"/>
<dbReference type="Pfam" id="PF04750">
    <property type="entry name" value="Far-17a_AIG1"/>
    <property type="match status" value="1"/>
</dbReference>
<dbReference type="PANTHER" id="PTHR10989">
    <property type="entry name" value="ANDROGEN-INDUCED PROTEIN 1-RELATED"/>
    <property type="match status" value="1"/>
</dbReference>
<comment type="catalytic activity">
    <reaction evidence="9">
        <text>9-hexadecanoyloxy-octadecanoate + H2O = 9-hydroxy-octadecanoate + hexadecanoate + H(+)</text>
        <dbReference type="Rhea" id="RHEA:52052"/>
        <dbReference type="ChEBI" id="CHEBI:7896"/>
        <dbReference type="ChEBI" id="CHEBI:15377"/>
        <dbReference type="ChEBI" id="CHEBI:15378"/>
        <dbReference type="ChEBI" id="CHEBI:83670"/>
        <dbReference type="ChEBI" id="CHEBI:136286"/>
    </reaction>
    <physiologicalReaction direction="left-to-right" evidence="9">
        <dbReference type="Rhea" id="RHEA:52053"/>
    </physiologicalReaction>
</comment>
<dbReference type="PANTHER" id="PTHR10989:SF16">
    <property type="entry name" value="AT02829P-RELATED"/>
    <property type="match status" value="1"/>
</dbReference>
<evidence type="ECO:0000256" key="8">
    <source>
        <dbReference type="ARBA" id="ARBA00047427"/>
    </source>
</evidence>
<protein>
    <submittedName>
        <fullName evidence="18">Uncharacterized protein</fullName>
    </submittedName>
</protein>
<keyword evidence="19" id="KW-1185">Reference proteome</keyword>
<comment type="catalytic activity">
    <reaction evidence="10">
        <text>12-octadecanoyloxy-octadecanoate + H2O = 12-hydroxyoctadecanoate + octadecanoate + H(+)</text>
        <dbReference type="Rhea" id="RHEA:52080"/>
        <dbReference type="ChEBI" id="CHEBI:15377"/>
        <dbReference type="ChEBI" id="CHEBI:15378"/>
        <dbReference type="ChEBI" id="CHEBI:25629"/>
        <dbReference type="ChEBI" id="CHEBI:84201"/>
        <dbReference type="ChEBI" id="CHEBI:136330"/>
    </reaction>
    <physiologicalReaction direction="left-to-right" evidence="10">
        <dbReference type="Rhea" id="RHEA:52081"/>
    </physiologicalReaction>
</comment>
<evidence type="ECO:0000256" key="10">
    <source>
        <dbReference type="ARBA" id="ARBA00048680"/>
    </source>
</evidence>
<feature type="transmembrane region" description="Helical" evidence="17">
    <location>
        <begin position="50"/>
        <end position="71"/>
    </location>
</feature>
<dbReference type="EMBL" id="OU896714">
    <property type="protein sequence ID" value="CAH1180292.1"/>
    <property type="molecule type" value="Genomic_DNA"/>
</dbReference>
<keyword evidence="6 17" id="KW-0472">Membrane</keyword>
<keyword evidence="5 17" id="KW-1133">Transmembrane helix</keyword>
<proteinExistence type="inferred from homology"/>
<evidence type="ECO:0000256" key="3">
    <source>
        <dbReference type="ARBA" id="ARBA00009300"/>
    </source>
</evidence>
<dbReference type="InterPro" id="IPR006838">
    <property type="entry name" value="ADTRP_AIG1"/>
</dbReference>
<evidence type="ECO:0000256" key="6">
    <source>
        <dbReference type="ARBA" id="ARBA00023136"/>
    </source>
</evidence>
<evidence type="ECO:0000256" key="13">
    <source>
        <dbReference type="ARBA" id="ARBA00049221"/>
    </source>
</evidence>
<keyword evidence="4 17" id="KW-0812">Transmembrane</keyword>
<comment type="catalytic activity">
    <reaction evidence="12">
        <text>9-(9Z-octadecenoyloxy)-octadecanoate + H2O = 9-hydroxy-octadecanoate + (9Z)-octadecenoate + H(+)</text>
        <dbReference type="Rhea" id="RHEA:52048"/>
        <dbReference type="ChEBI" id="CHEBI:15377"/>
        <dbReference type="ChEBI" id="CHEBI:15378"/>
        <dbReference type="ChEBI" id="CHEBI:30823"/>
        <dbReference type="ChEBI" id="CHEBI:136282"/>
        <dbReference type="ChEBI" id="CHEBI:136286"/>
    </reaction>
    <physiologicalReaction direction="left-to-right" evidence="12">
        <dbReference type="Rhea" id="RHEA:52049"/>
    </physiologicalReaction>
</comment>
<comment type="catalytic activity">
    <reaction evidence="15">
        <text>13-(9Z-hexadecenoyloxy)-octadecanoate + H2O = 13-hydroxy-octadecanoate + (9Z)-hexadecenoate + H(+)</text>
        <dbReference type="Rhea" id="RHEA:52076"/>
        <dbReference type="ChEBI" id="CHEBI:15377"/>
        <dbReference type="ChEBI" id="CHEBI:15378"/>
        <dbReference type="ChEBI" id="CHEBI:32372"/>
        <dbReference type="ChEBI" id="CHEBI:136304"/>
        <dbReference type="ChEBI" id="CHEBI:136315"/>
    </reaction>
    <physiologicalReaction direction="left-to-right" evidence="15">
        <dbReference type="Rhea" id="RHEA:52077"/>
    </physiologicalReaction>
</comment>
<feature type="transmembrane region" description="Helical" evidence="17">
    <location>
        <begin position="199"/>
        <end position="216"/>
    </location>
</feature>
<comment type="catalytic activity">
    <reaction evidence="7">
        <text>12-hexadecanoyloxy-octadecanoate + H2O = 12-hydroxyoctadecanoate + hexadecanoate + H(+)</text>
        <dbReference type="Rhea" id="RHEA:52056"/>
        <dbReference type="ChEBI" id="CHEBI:7896"/>
        <dbReference type="ChEBI" id="CHEBI:15377"/>
        <dbReference type="ChEBI" id="CHEBI:15378"/>
        <dbReference type="ChEBI" id="CHEBI:83677"/>
        <dbReference type="ChEBI" id="CHEBI:84201"/>
    </reaction>
    <physiologicalReaction direction="left-to-right" evidence="7">
        <dbReference type="Rhea" id="RHEA:52057"/>
    </physiologicalReaction>
</comment>
<dbReference type="Proteomes" id="UP001153737">
    <property type="component" value="Chromosome 8"/>
</dbReference>
<dbReference type="AlphaFoldDB" id="A0A9P0GSY6"/>
<evidence type="ECO:0000256" key="12">
    <source>
        <dbReference type="ARBA" id="ARBA00048800"/>
    </source>
</evidence>
<comment type="similarity">
    <text evidence="3">Belongs to the AIG1 family.</text>
</comment>
<evidence type="ECO:0000256" key="15">
    <source>
        <dbReference type="ARBA" id="ARBA00049322"/>
    </source>
</evidence>
<dbReference type="PROSITE" id="PS51257">
    <property type="entry name" value="PROKAR_LIPOPROTEIN"/>
    <property type="match status" value="1"/>
</dbReference>
<evidence type="ECO:0000256" key="17">
    <source>
        <dbReference type="SAM" id="Phobius"/>
    </source>
</evidence>
<dbReference type="GO" id="GO:0012505">
    <property type="term" value="C:endomembrane system"/>
    <property type="evidence" value="ECO:0007669"/>
    <property type="project" value="UniProtKB-SubCell"/>
</dbReference>
<comment type="catalytic activity">
    <reaction evidence="13">
        <text>9-octadecanoyloxy-octadecanoate + H2O = 9-hydroxy-octadecanoate + octadecanoate + H(+)</text>
        <dbReference type="Rhea" id="RHEA:52096"/>
        <dbReference type="ChEBI" id="CHEBI:15377"/>
        <dbReference type="ChEBI" id="CHEBI:15378"/>
        <dbReference type="ChEBI" id="CHEBI:25629"/>
        <dbReference type="ChEBI" id="CHEBI:136286"/>
        <dbReference type="ChEBI" id="CHEBI:136373"/>
    </reaction>
    <physiologicalReaction direction="left-to-right" evidence="13">
        <dbReference type="Rhea" id="RHEA:52097"/>
    </physiologicalReaction>
</comment>
<organism evidence="18 19">
    <name type="scientific">Phaedon cochleariae</name>
    <name type="common">Mustard beetle</name>
    <dbReference type="NCBI Taxonomy" id="80249"/>
    <lineage>
        <taxon>Eukaryota</taxon>
        <taxon>Metazoa</taxon>
        <taxon>Ecdysozoa</taxon>
        <taxon>Arthropoda</taxon>
        <taxon>Hexapoda</taxon>
        <taxon>Insecta</taxon>
        <taxon>Pterygota</taxon>
        <taxon>Neoptera</taxon>
        <taxon>Endopterygota</taxon>
        <taxon>Coleoptera</taxon>
        <taxon>Polyphaga</taxon>
        <taxon>Cucujiformia</taxon>
        <taxon>Chrysomeloidea</taxon>
        <taxon>Chrysomelidae</taxon>
        <taxon>Chrysomelinae</taxon>
        <taxon>Chrysomelini</taxon>
        <taxon>Phaedon</taxon>
    </lineage>
</organism>
<evidence type="ECO:0000256" key="4">
    <source>
        <dbReference type="ARBA" id="ARBA00022692"/>
    </source>
</evidence>
<accession>A0A9P0GSY6</accession>
<evidence type="ECO:0000313" key="18">
    <source>
        <dbReference type="EMBL" id="CAH1180292.1"/>
    </source>
</evidence>
<comment type="catalytic activity">
    <reaction evidence="1">
        <text>9-(9Z-hexadecenoyloxy)-octadecanoate + H2O = (9Z)-hexadecenoate + 9-hydroxy-octadecanoate + H(+)</text>
        <dbReference type="Rhea" id="RHEA:52068"/>
        <dbReference type="ChEBI" id="CHEBI:15377"/>
        <dbReference type="ChEBI" id="CHEBI:15378"/>
        <dbReference type="ChEBI" id="CHEBI:32372"/>
        <dbReference type="ChEBI" id="CHEBI:136286"/>
        <dbReference type="ChEBI" id="CHEBI:136309"/>
    </reaction>
    <physiologicalReaction direction="left-to-right" evidence="1">
        <dbReference type="Rhea" id="RHEA:52069"/>
    </physiologicalReaction>
</comment>
<reference evidence="18" key="2">
    <citation type="submission" date="2022-10" db="EMBL/GenBank/DDBJ databases">
        <authorList>
            <consortium name="ENA_rothamsted_submissions"/>
            <consortium name="culmorum"/>
            <person name="King R."/>
        </authorList>
    </citation>
    <scope>NUCLEOTIDE SEQUENCE</scope>
</reference>
<reference evidence="18" key="1">
    <citation type="submission" date="2022-01" db="EMBL/GenBank/DDBJ databases">
        <authorList>
            <person name="King R."/>
        </authorList>
    </citation>
    <scope>NUCLEOTIDE SEQUENCE</scope>
</reference>
<evidence type="ECO:0000313" key="19">
    <source>
        <dbReference type="Proteomes" id="UP001153737"/>
    </source>
</evidence>
<comment type="catalytic activity">
    <reaction evidence="14">
        <text>13-(9Z-octadecenoyloxy)-octadecanoate + H2O = 13-hydroxy-octadecanoate + (9Z)-octadecenoate + H(+)</text>
        <dbReference type="Rhea" id="RHEA:52064"/>
        <dbReference type="ChEBI" id="CHEBI:15377"/>
        <dbReference type="ChEBI" id="CHEBI:15378"/>
        <dbReference type="ChEBI" id="CHEBI:30823"/>
        <dbReference type="ChEBI" id="CHEBI:136303"/>
        <dbReference type="ChEBI" id="CHEBI:136304"/>
    </reaction>
    <physiologicalReaction direction="left-to-right" evidence="14">
        <dbReference type="Rhea" id="RHEA:52065"/>
    </physiologicalReaction>
</comment>
<feature type="transmembrane region" description="Helical" evidence="17">
    <location>
        <begin position="133"/>
        <end position="151"/>
    </location>
</feature>
<sequence length="234" mass="27474">MGTAARKIFHFIAAVHFWYGCYYDWNYVIIPANVHRMGQSFGFSGKLKFLTYWDAILQGLFFTICLLNDFIGTNENLPKRSPIIRRVQDKLLASLAFPLAMFVGLTFWGIYFVDRELILPKAIAPYFPEWLNHLMHTNIMIFILIEMFTSFRKYPSRRQGLGILAFVMLAYLIWLNVIHSYTGFWVYPVLEVLNLPMRIVFFASLFGFVVLMYVAGEKLNNSIWRNQFKVMKKS</sequence>
<feature type="transmembrane region" description="Helical" evidence="17">
    <location>
        <begin position="91"/>
        <end position="113"/>
    </location>
</feature>
<evidence type="ECO:0000256" key="14">
    <source>
        <dbReference type="ARBA" id="ARBA00049296"/>
    </source>
</evidence>
<dbReference type="GO" id="GO:0016020">
    <property type="term" value="C:membrane"/>
    <property type="evidence" value="ECO:0007669"/>
    <property type="project" value="InterPro"/>
</dbReference>
<name>A0A9P0GSY6_PHACE</name>
<evidence type="ECO:0000256" key="2">
    <source>
        <dbReference type="ARBA" id="ARBA00004127"/>
    </source>
</evidence>
<comment type="catalytic activity">
    <reaction evidence="11">
        <text>12-(9Z-octadecenoyloxy)-octadecanoate + H2O = 12-hydroxyoctadecanoate + (9Z)-octadecenoate + H(+)</text>
        <dbReference type="Rhea" id="RHEA:52060"/>
        <dbReference type="ChEBI" id="CHEBI:15377"/>
        <dbReference type="ChEBI" id="CHEBI:15378"/>
        <dbReference type="ChEBI" id="CHEBI:30823"/>
        <dbReference type="ChEBI" id="CHEBI:84201"/>
        <dbReference type="ChEBI" id="CHEBI:136302"/>
    </reaction>
    <physiologicalReaction direction="left-to-right" evidence="11">
        <dbReference type="Rhea" id="RHEA:52061"/>
    </physiologicalReaction>
</comment>
<evidence type="ECO:0000256" key="5">
    <source>
        <dbReference type="ARBA" id="ARBA00022989"/>
    </source>
</evidence>
<evidence type="ECO:0000256" key="9">
    <source>
        <dbReference type="ARBA" id="ARBA00047863"/>
    </source>
</evidence>
<evidence type="ECO:0000256" key="7">
    <source>
        <dbReference type="ARBA" id="ARBA00047368"/>
    </source>
</evidence>
<evidence type="ECO:0000256" key="16">
    <source>
        <dbReference type="ARBA" id="ARBA00049428"/>
    </source>
</evidence>